<dbReference type="InterPro" id="IPR038023">
    <property type="entry name" value="VASP_sf"/>
</dbReference>
<dbReference type="EMBL" id="UZAJ01010493">
    <property type="protein sequence ID" value="VDO58055.1"/>
    <property type="molecule type" value="Genomic_DNA"/>
</dbReference>
<organism evidence="4">
    <name type="scientific">Onchocerca flexuosa</name>
    <dbReference type="NCBI Taxonomy" id="387005"/>
    <lineage>
        <taxon>Eukaryota</taxon>
        <taxon>Metazoa</taxon>
        <taxon>Ecdysozoa</taxon>
        <taxon>Nematoda</taxon>
        <taxon>Chromadorea</taxon>
        <taxon>Rhabditida</taxon>
        <taxon>Spirurina</taxon>
        <taxon>Spiruromorpha</taxon>
        <taxon>Filarioidea</taxon>
        <taxon>Onchocercidae</taxon>
        <taxon>Onchocerca</taxon>
    </lineage>
</organism>
<evidence type="ECO:0000259" key="1">
    <source>
        <dbReference type="Pfam" id="PF08776"/>
    </source>
</evidence>
<feature type="domain" description="VASP tetramerisation" evidence="1">
    <location>
        <begin position="1"/>
        <end position="31"/>
    </location>
</feature>
<dbReference type="Proteomes" id="UP000267606">
    <property type="component" value="Unassembled WGS sequence"/>
</dbReference>
<accession>A0A183HN60</accession>
<dbReference type="STRING" id="387005.A0A183HN60"/>
<name>A0A183HN60_9BILA</name>
<reference evidence="2 3" key="2">
    <citation type="submission" date="2018-11" db="EMBL/GenBank/DDBJ databases">
        <authorList>
            <consortium name="Pathogen Informatics"/>
        </authorList>
    </citation>
    <scope>NUCLEOTIDE SEQUENCE [LARGE SCALE GENOMIC DNA]</scope>
</reference>
<keyword evidence="3" id="KW-1185">Reference proteome</keyword>
<evidence type="ECO:0000313" key="4">
    <source>
        <dbReference type="WBParaSite" id="OFLC_0000892101-mRNA-1"/>
    </source>
</evidence>
<dbReference type="InterPro" id="IPR014885">
    <property type="entry name" value="VASP_tetra"/>
</dbReference>
<dbReference type="WBParaSite" id="OFLC_0000892101-mRNA-1">
    <property type="protein sequence ID" value="OFLC_0000892101-mRNA-1"/>
    <property type="gene ID" value="OFLC_0000892101"/>
</dbReference>
<evidence type="ECO:0000313" key="2">
    <source>
        <dbReference type="EMBL" id="VDO58055.1"/>
    </source>
</evidence>
<gene>
    <name evidence="2" type="ORF">OFLC_LOCUS8927</name>
</gene>
<sequence>MEKWKEEVLSEIRQEISKAKDEIIETLRSELCLQRRPI</sequence>
<dbReference type="SUPFAM" id="SSF118370">
    <property type="entry name" value="Vasodilator-stimulated phosphoprotein, VASP, tetramerisation domain"/>
    <property type="match status" value="1"/>
</dbReference>
<evidence type="ECO:0000313" key="3">
    <source>
        <dbReference type="Proteomes" id="UP000267606"/>
    </source>
</evidence>
<dbReference type="Gene3D" id="1.20.5.1160">
    <property type="entry name" value="Vasodilator-stimulated phosphoprotein"/>
    <property type="match status" value="1"/>
</dbReference>
<protein>
    <submittedName>
        <fullName evidence="4">VASP_tetra domain-containing protein</fullName>
    </submittedName>
</protein>
<proteinExistence type="predicted"/>
<reference evidence="4" key="1">
    <citation type="submission" date="2016-06" db="UniProtKB">
        <authorList>
            <consortium name="WormBaseParasite"/>
        </authorList>
    </citation>
    <scope>IDENTIFICATION</scope>
</reference>
<dbReference type="Pfam" id="PF08776">
    <property type="entry name" value="VASP_tetra"/>
    <property type="match status" value="1"/>
</dbReference>
<dbReference type="AlphaFoldDB" id="A0A183HN60"/>